<dbReference type="PANTHER" id="PTHR43823:SF3">
    <property type="entry name" value="MULTIDRUG EXPORT PROTEIN MEPA"/>
    <property type="match status" value="1"/>
</dbReference>
<name>A0A1M6A4P9_9FIRM</name>
<feature type="transmembrane region" description="Helical" evidence="10">
    <location>
        <begin position="420"/>
        <end position="438"/>
    </location>
</feature>
<dbReference type="InterPro" id="IPR002528">
    <property type="entry name" value="MATE_fam"/>
</dbReference>
<feature type="transmembrane region" description="Helical" evidence="10">
    <location>
        <begin position="93"/>
        <end position="115"/>
    </location>
</feature>
<dbReference type="AlphaFoldDB" id="A0A1M6A4P9"/>
<protein>
    <recommendedName>
        <fullName evidence="3">Multidrug export protein MepA</fullName>
    </recommendedName>
</protein>
<feature type="transmembrane region" description="Helical" evidence="10">
    <location>
        <begin position="387"/>
        <end position="408"/>
    </location>
</feature>
<feature type="transmembrane region" description="Helical" evidence="10">
    <location>
        <begin position="190"/>
        <end position="211"/>
    </location>
</feature>
<organism evidence="11 12">
    <name type="scientific">Desulfosporosinus lacus DSM 15449</name>
    <dbReference type="NCBI Taxonomy" id="1121420"/>
    <lineage>
        <taxon>Bacteria</taxon>
        <taxon>Bacillati</taxon>
        <taxon>Bacillota</taxon>
        <taxon>Clostridia</taxon>
        <taxon>Eubacteriales</taxon>
        <taxon>Desulfitobacteriaceae</taxon>
        <taxon>Desulfosporosinus</taxon>
    </lineage>
</organism>
<dbReference type="InterPro" id="IPR048279">
    <property type="entry name" value="MdtK-like"/>
</dbReference>
<dbReference type="GO" id="GO:0015297">
    <property type="term" value="F:antiporter activity"/>
    <property type="evidence" value="ECO:0007669"/>
    <property type="project" value="InterPro"/>
</dbReference>
<keyword evidence="4" id="KW-0813">Transport</keyword>
<keyword evidence="7 10" id="KW-1133">Transmembrane helix</keyword>
<accession>A0A1M6A4P9</accession>
<evidence type="ECO:0000256" key="10">
    <source>
        <dbReference type="SAM" id="Phobius"/>
    </source>
</evidence>
<gene>
    <name evidence="11" type="ORF">SAMN02746098_03892</name>
</gene>
<dbReference type="PIRSF" id="PIRSF006603">
    <property type="entry name" value="DinF"/>
    <property type="match status" value="1"/>
</dbReference>
<evidence type="ECO:0000256" key="9">
    <source>
        <dbReference type="ARBA" id="ARBA00023251"/>
    </source>
</evidence>
<feature type="transmembrane region" description="Helical" evidence="10">
    <location>
        <begin position="165"/>
        <end position="184"/>
    </location>
</feature>
<keyword evidence="12" id="KW-1185">Reference proteome</keyword>
<evidence type="ECO:0000313" key="12">
    <source>
        <dbReference type="Proteomes" id="UP000183954"/>
    </source>
</evidence>
<evidence type="ECO:0000256" key="4">
    <source>
        <dbReference type="ARBA" id="ARBA00022448"/>
    </source>
</evidence>
<evidence type="ECO:0000256" key="1">
    <source>
        <dbReference type="ARBA" id="ARBA00004651"/>
    </source>
</evidence>
<evidence type="ECO:0000256" key="8">
    <source>
        <dbReference type="ARBA" id="ARBA00023136"/>
    </source>
</evidence>
<dbReference type="GO" id="GO:0042910">
    <property type="term" value="F:xenobiotic transmembrane transporter activity"/>
    <property type="evidence" value="ECO:0007669"/>
    <property type="project" value="InterPro"/>
</dbReference>
<evidence type="ECO:0000256" key="2">
    <source>
        <dbReference type="ARBA" id="ARBA00008417"/>
    </source>
</evidence>
<feature type="transmembrane region" description="Helical" evidence="10">
    <location>
        <begin position="357"/>
        <end position="375"/>
    </location>
</feature>
<dbReference type="Pfam" id="PF01554">
    <property type="entry name" value="MatE"/>
    <property type="match status" value="2"/>
</dbReference>
<feature type="transmembrane region" description="Helical" evidence="10">
    <location>
        <begin position="15"/>
        <end position="36"/>
    </location>
</feature>
<dbReference type="InterPro" id="IPR045070">
    <property type="entry name" value="MATE_MepA-like"/>
</dbReference>
<dbReference type="RefSeq" id="WP_073031422.1">
    <property type="nucleotide sequence ID" value="NZ_FQXJ01000016.1"/>
</dbReference>
<dbReference type="EMBL" id="FQXJ01000016">
    <property type="protein sequence ID" value="SHI31466.1"/>
    <property type="molecule type" value="Genomic_DNA"/>
</dbReference>
<feature type="transmembrane region" description="Helical" evidence="10">
    <location>
        <begin position="135"/>
        <end position="153"/>
    </location>
</feature>
<reference evidence="12" key="1">
    <citation type="submission" date="2016-11" db="EMBL/GenBank/DDBJ databases">
        <authorList>
            <person name="Varghese N."/>
            <person name="Submissions S."/>
        </authorList>
    </citation>
    <scope>NUCLEOTIDE SEQUENCE [LARGE SCALE GENOMIC DNA]</scope>
    <source>
        <strain evidence="12">DSM 15449</strain>
    </source>
</reference>
<dbReference type="NCBIfam" id="TIGR00797">
    <property type="entry name" value="matE"/>
    <property type="match status" value="1"/>
</dbReference>
<evidence type="ECO:0000256" key="3">
    <source>
        <dbReference type="ARBA" id="ARBA00022106"/>
    </source>
</evidence>
<sequence length="480" mass="51900">MSNELAMGKQNIGSLLWKFSLPAIVGMLVNALYNIIDRIFVGRGIGSLAIAATTVAFPIMLIMMAFSMLIGIGATALISIRLGERKKEEAEKIIGNALTMLIILPLIISIIYLLFSDPILILFGASPEVLPYARDFTHIIMLGSVLGSLGMGMNNFIRAEGNPRLAMITQLTGTFINVVLNYIFIFKMGLGIKGSALATISGQMVTTLLVLSYFFSGRSIVKIRLRNMKPQIAILTSIVAIGFAPFAMQLANSLQNLILNKSLFAYGGDLALSAVGIIMSVSMLLLMPVVGVSQGAQPIIGYNYGAKQYARVKETLQKAAIAGTGISIIGFLAIYLWPTQIVGLFSNNDVALTKMTADAMLVYFALCPLIGFQIIGSSYFQAVGKAIPSIILSLSRQVLLFIPLLIFLPKFWGIDGIWRTAPIADGLATLLTAILIYLEMKHIAKMRHDQASSEDKKMDHAAVNHFGGTDNRPSPITGRS</sequence>
<dbReference type="GO" id="GO:0005886">
    <property type="term" value="C:plasma membrane"/>
    <property type="evidence" value="ECO:0007669"/>
    <property type="project" value="UniProtKB-SubCell"/>
</dbReference>
<comment type="similarity">
    <text evidence="2">Belongs to the multi antimicrobial extrusion (MATE) (TC 2.A.66.1) family. MepA subfamily.</text>
</comment>
<keyword evidence="8 10" id="KW-0472">Membrane</keyword>
<evidence type="ECO:0000256" key="6">
    <source>
        <dbReference type="ARBA" id="ARBA00022692"/>
    </source>
</evidence>
<dbReference type="GO" id="GO:0046677">
    <property type="term" value="P:response to antibiotic"/>
    <property type="evidence" value="ECO:0007669"/>
    <property type="project" value="UniProtKB-KW"/>
</dbReference>
<keyword evidence="5" id="KW-1003">Cell membrane</keyword>
<evidence type="ECO:0000256" key="5">
    <source>
        <dbReference type="ARBA" id="ARBA00022475"/>
    </source>
</evidence>
<dbReference type="OrthoDB" id="9811110at2"/>
<dbReference type="CDD" id="cd13143">
    <property type="entry name" value="MATE_MepA_like"/>
    <property type="match status" value="1"/>
</dbReference>
<feature type="transmembrane region" description="Helical" evidence="10">
    <location>
        <begin position="263"/>
        <end position="286"/>
    </location>
</feature>
<dbReference type="STRING" id="1121420.SAMN02746098_03892"/>
<proteinExistence type="inferred from homology"/>
<keyword evidence="9" id="KW-0046">Antibiotic resistance</keyword>
<keyword evidence="6 10" id="KW-0812">Transmembrane</keyword>
<feature type="transmembrane region" description="Helical" evidence="10">
    <location>
        <begin position="232"/>
        <end position="251"/>
    </location>
</feature>
<evidence type="ECO:0000256" key="7">
    <source>
        <dbReference type="ARBA" id="ARBA00022989"/>
    </source>
</evidence>
<feature type="transmembrane region" description="Helical" evidence="10">
    <location>
        <begin position="319"/>
        <end position="337"/>
    </location>
</feature>
<dbReference type="Proteomes" id="UP000183954">
    <property type="component" value="Unassembled WGS sequence"/>
</dbReference>
<comment type="subcellular location">
    <subcellularLocation>
        <location evidence="1">Cell membrane</location>
        <topology evidence="1">Multi-pass membrane protein</topology>
    </subcellularLocation>
</comment>
<evidence type="ECO:0000313" key="11">
    <source>
        <dbReference type="EMBL" id="SHI31466.1"/>
    </source>
</evidence>
<feature type="transmembrane region" description="Helical" evidence="10">
    <location>
        <begin position="48"/>
        <end position="72"/>
    </location>
</feature>
<dbReference type="InterPro" id="IPR051327">
    <property type="entry name" value="MATE_MepA_subfamily"/>
</dbReference>
<dbReference type="PANTHER" id="PTHR43823">
    <property type="entry name" value="SPORULATION PROTEIN YKVU"/>
    <property type="match status" value="1"/>
</dbReference>